<evidence type="ECO:0000259" key="19">
    <source>
        <dbReference type="PROSITE" id="PS50885"/>
    </source>
</evidence>
<evidence type="ECO:0000256" key="16">
    <source>
        <dbReference type="SAM" id="Phobius"/>
    </source>
</evidence>
<dbReference type="InterPro" id="IPR036641">
    <property type="entry name" value="HPT_dom_sf"/>
</dbReference>
<reference evidence="21 22" key="1">
    <citation type="submission" date="2021-05" db="EMBL/GenBank/DDBJ databases">
        <title>Bacteria Genome sequencing.</title>
        <authorList>
            <person name="Takabe Y."/>
            <person name="Nakajima Y."/>
            <person name="Suzuki S."/>
            <person name="Shiozaki T."/>
        </authorList>
    </citation>
    <scope>NUCLEOTIDE SEQUENCE [LARGE SCALE GENOMIC DNA]</scope>
    <source>
        <strain evidence="21 22">AI_62</strain>
    </source>
</reference>
<keyword evidence="4" id="KW-1003">Cell membrane</keyword>
<evidence type="ECO:0000256" key="2">
    <source>
        <dbReference type="ARBA" id="ARBA00004651"/>
    </source>
</evidence>
<protein>
    <recommendedName>
        <fullName evidence="3">histidine kinase</fullName>
        <ecNumber evidence="3">2.7.13.3</ecNumber>
    </recommendedName>
</protein>
<dbReference type="Pfam" id="PF00072">
    <property type="entry name" value="Response_reg"/>
    <property type="match status" value="2"/>
</dbReference>
<dbReference type="InterPro" id="IPR003660">
    <property type="entry name" value="HAMP_dom"/>
</dbReference>
<evidence type="ECO:0000256" key="12">
    <source>
        <dbReference type="ARBA" id="ARBA00023012"/>
    </source>
</evidence>
<feature type="modified residue" description="Phosphohistidine" evidence="14">
    <location>
        <position position="1147"/>
    </location>
</feature>
<feature type="transmembrane region" description="Helical" evidence="16">
    <location>
        <begin position="361"/>
        <end position="380"/>
    </location>
</feature>
<dbReference type="EMBL" id="BPFH01000011">
    <property type="protein sequence ID" value="GIT97102.1"/>
    <property type="molecule type" value="Genomic_DNA"/>
</dbReference>
<dbReference type="Pfam" id="PF00672">
    <property type="entry name" value="HAMP"/>
    <property type="match status" value="1"/>
</dbReference>
<dbReference type="Gene3D" id="3.30.565.10">
    <property type="entry name" value="Histidine kinase-like ATPase, C-terminal domain"/>
    <property type="match status" value="1"/>
</dbReference>
<evidence type="ECO:0000256" key="11">
    <source>
        <dbReference type="ARBA" id="ARBA00022989"/>
    </source>
</evidence>
<dbReference type="InterPro" id="IPR001789">
    <property type="entry name" value="Sig_transdc_resp-reg_receiver"/>
</dbReference>
<keyword evidence="5 15" id="KW-0597">Phosphoprotein</keyword>
<dbReference type="InterPro" id="IPR036097">
    <property type="entry name" value="HisK_dim/P_sf"/>
</dbReference>
<evidence type="ECO:0000256" key="4">
    <source>
        <dbReference type="ARBA" id="ARBA00022475"/>
    </source>
</evidence>
<dbReference type="PANTHER" id="PTHR45339">
    <property type="entry name" value="HYBRID SIGNAL TRANSDUCTION HISTIDINE KINASE J"/>
    <property type="match status" value="1"/>
</dbReference>
<feature type="transmembrane region" description="Helical" evidence="16">
    <location>
        <begin position="333"/>
        <end position="354"/>
    </location>
</feature>
<evidence type="ECO:0000313" key="21">
    <source>
        <dbReference type="EMBL" id="GIT97102.1"/>
    </source>
</evidence>
<dbReference type="Gene3D" id="3.30.450.20">
    <property type="entry name" value="PAS domain"/>
    <property type="match status" value="1"/>
</dbReference>
<feature type="domain" description="Histidine kinase" evidence="17">
    <location>
        <begin position="560"/>
        <end position="784"/>
    </location>
</feature>
<dbReference type="Pfam" id="PF21689">
    <property type="entry name" value="TorS_sensor_domain"/>
    <property type="match status" value="1"/>
</dbReference>
<feature type="domain" description="Response regulatory" evidence="18">
    <location>
        <begin position="804"/>
        <end position="923"/>
    </location>
</feature>
<dbReference type="EC" id="2.7.13.3" evidence="3"/>
<keyword evidence="7 16" id="KW-0812">Transmembrane</keyword>
<dbReference type="CDD" id="cd16922">
    <property type="entry name" value="HATPase_EvgS-ArcB-TorS-like"/>
    <property type="match status" value="1"/>
</dbReference>
<dbReference type="InterPro" id="IPR003594">
    <property type="entry name" value="HATPase_dom"/>
</dbReference>
<dbReference type="Gene3D" id="1.20.58.920">
    <property type="match status" value="1"/>
</dbReference>
<dbReference type="PROSITE" id="PS50885">
    <property type="entry name" value="HAMP"/>
    <property type="match status" value="1"/>
</dbReference>
<feature type="modified residue" description="4-aspartylphosphate" evidence="15">
    <location>
        <position position="854"/>
    </location>
</feature>
<dbReference type="SUPFAM" id="SSF47226">
    <property type="entry name" value="Histidine-containing phosphotransfer domain, HPT domain"/>
    <property type="match status" value="1"/>
</dbReference>
<dbReference type="SUPFAM" id="SSF158472">
    <property type="entry name" value="HAMP domain-like"/>
    <property type="match status" value="1"/>
</dbReference>
<organism evidence="21 22">
    <name type="scientific">Jannaschia pagri</name>
    <dbReference type="NCBI Taxonomy" id="2829797"/>
    <lineage>
        <taxon>Bacteria</taxon>
        <taxon>Pseudomonadati</taxon>
        <taxon>Pseudomonadota</taxon>
        <taxon>Alphaproteobacteria</taxon>
        <taxon>Rhodobacterales</taxon>
        <taxon>Roseobacteraceae</taxon>
        <taxon>Jannaschia</taxon>
    </lineage>
</organism>
<comment type="caution">
    <text evidence="21">The sequence shown here is derived from an EMBL/GenBank/DDBJ whole genome shotgun (WGS) entry which is preliminary data.</text>
</comment>
<dbReference type="Gene3D" id="3.40.50.2300">
    <property type="match status" value="2"/>
</dbReference>
<dbReference type="CDD" id="cd17546">
    <property type="entry name" value="REC_hyHK_CKI1_RcsC-like"/>
    <property type="match status" value="1"/>
</dbReference>
<dbReference type="CDD" id="cd00088">
    <property type="entry name" value="HPT"/>
    <property type="match status" value="1"/>
</dbReference>
<feature type="transmembrane region" description="Helical" evidence="16">
    <location>
        <begin position="12"/>
        <end position="33"/>
    </location>
</feature>
<keyword evidence="6" id="KW-0808">Transferase</keyword>
<keyword evidence="8" id="KW-0547">Nucleotide-binding</keyword>
<dbReference type="Proteomes" id="UP000786693">
    <property type="component" value="Unassembled WGS sequence"/>
</dbReference>
<dbReference type="RefSeq" id="WP_220750581.1">
    <property type="nucleotide sequence ID" value="NZ_BPFH01000011.1"/>
</dbReference>
<dbReference type="PRINTS" id="PR00344">
    <property type="entry name" value="BCTRLSENSOR"/>
</dbReference>
<dbReference type="InterPro" id="IPR011006">
    <property type="entry name" value="CheY-like_superfamily"/>
</dbReference>
<feature type="modified residue" description="4-aspartylphosphate" evidence="15">
    <location>
        <position position="1003"/>
    </location>
</feature>
<evidence type="ECO:0000256" key="14">
    <source>
        <dbReference type="PROSITE-ProRule" id="PRU00110"/>
    </source>
</evidence>
<dbReference type="SMART" id="SM00387">
    <property type="entry name" value="HATPase_c"/>
    <property type="match status" value="1"/>
</dbReference>
<dbReference type="InterPro" id="IPR008207">
    <property type="entry name" value="Sig_transdc_His_kin_Hpt_dom"/>
</dbReference>
<dbReference type="Pfam" id="PF01627">
    <property type="entry name" value="Hpt"/>
    <property type="match status" value="1"/>
</dbReference>
<dbReference type="PROSITE" id="PS50109">
    <property type="entry name" value="HIS_KIN"/>
    <property type="match status" value="1"/>
</dbReference>
<feature type="domain" description="HPt" evidence="20">
    <location>
        <begin position="1108"/>
        <end position="1201"/>
    </location>
</feature>
<keyword evidence="10" id="KW-0067">ATP-binding</keyword>
<dbReference type="SUPFAM" id="SSF55785">
    <property type="entry name" value="PYP-like sensor domain (PAS domain)"/>
    <property type="match status" value="1"/>
</dbReference>
<comment type="catalytic activity">
    <reaction evidence="1">
        <text>ATP + protein L-histidine = ADP + protein N-phospho-L-histidine.</text>
        <dbReference type="EC" id="2.7.13.3"/>
    </reaction>
</comment>
<evidence type="ECO:0000256" key="7">
    <source>
        <dbReference type="ARBA" id="ARBA00022692"/>
    </source>
</evidence>
<dbReference type="InterPro" id="IPR038188">
    <property type="entry name" value="TorS_sensor_sf"/>
</dbReference>
<evidence type="ECO:0000259" key="20">
    <source>
        <dbReference type="PROSITE" id="PS50894"/>
    </source>
</evidence>
<keyword evidence="9" id="KW-0418">Kinase</keyword>
<dbReference type="InterPro" id="IPR005467">
    <property type="entry name" value="His_kinase_dom"/>
</dbReference>
<evidence type="ECO:0000256" key="10">
    <source>
        <dbReference type="ARBA" id="ARBA00022840"/>
    </source>
</evidence>
<evidence type="ECO:0000256" key="3">
    <source>
        <dbReference type="ARBA" id="ARBA00012438"/>
    </source>
</evidence>
<dbReference type="Gene3D" id="1.20.120.160">
    <property type="entry name" value="HPT domain"/>
    <property type="match status" value="1"/>
</dbReference>
<dbReference type="SMART" id="SM00304">
    <property type="entry name" value="HAMP"/>
    <property type="match status" value="1"/>
</dbReference>
<evidence type="ECO:0000256" key="15">
    <source>
        <dbReference type="PROSITE-ProRule" id="PRU00169"/>
    </source>
</evidence>
<dbReference type="Gene3D" id="1.10.287.130">
    <property type="match status" value="1"/>
</dbReference>
<sequence length="1209" mass="130763">MFGAAGVRGRLLLAFFGISSLGVFIAAAALFSFSTVGSVLDRITSQNVPAALGTIEMSRQAERIVATAPTLLSVPNEVEREEISTRIFAEIEELNDQLAVLRNGNLSATEARRLEPAIMRLGGNIRQLNVTVGERLEVNSIKDQLVETLALTDSAIQGALSPGVMILDARFAQLQRQAAEPSASVAELNETLAELKELVSSTLPQQTARFEAAAINDMLVRAALATSPSEISALAFPLRRSQQNFERLVTQINEATQERLAPHIETLAGLATGLNSIPRIRERELQLDQIGQDLVLQNAELSAELTEIVDTLVMQTEQEIATSSRDGRSAQTVGAWVIIGVTVLSLASAALVIWRYVSGNLVARITALSASMLAIAGGNLRAPLPEADGNDEIAKMAAALTVFRDTAIEVEETNLREISETRRLMTDAIETISEGFVLYDANDKLVLCNKTYLEMLGPDLKDQVKPGDRFDDIIRRTVAHGLVRDAVGREEAWIVERLAAYRDPKGDHVQQYSDGRWIKFSEFKTEDGGTVAIYSDITELRNASDKAQAASEAKSTFLATMSHEIRTPMNGVIGMTNLLLDTDLSSEQRDYCETINTSADSLLTIINDILDFTRVESGKIELEHHPFDLRTCVEEALDLVAYAAAKKKIELAYAIEPGTEEFLVGDATRFRQVLLNLVNNAVKFTETGEVVVTIAPDPTTQASSTLSTMRVAVRDTGIGIPQDRMDRLFHSFSQIDASTTRRYGGTGLGLVISQRLMRLMGSEIEVESEVGVGTTFHFRLTLPIAEAPPRTDRTLEMADCAGKRVLIVDDNATNLKIIARQTEAWGMVPTVTASPAEAQALLATPSDFDLVITDMSMPDIDGAMLAEWIHARPGGATLPIILCSSLGGTSPSKASGVDLDLFNAVVPKPLKPSALLDAILSALTNRQAQVAHDITTPMPVTPMQETLADTLPLRVLLADDHPTNIKLGVLILERMGYRADIANNGLEVLQTLERAPYDLVLMDIEMPEMDGLEATANIRNAYAEGGPKIIAMTANAIQGDRERYLASGMDEYVSKPISIPALQTAIKACFAGGPPDQTRPMLEQTPDDTAAQFDPSAITNLMEIIGGDAEAFAMLKQSFLDEAPKLLAQIKAGDTAGDAKMVRRAAHTLKSSANDFGALRLAQLCKSIEADAQRGSLTTLATTLPVLEAEFEAAVDALNAHQMPTEKAT</sequence>
<keyword evidence="13 16" id="KW-0472">Membrane</keyword>
<dbReference type="SUPFAM" id="SSF55874">
    <property type="entry name" value="ATPase domain of HSP90 chaperone/DNA topoisomerase II/histidine kinase"/>
    <property type="match status" value="1"/>
</dbReference>
<evidence type="ECO:0000256" key="8">
    <source>
        <dbReference type="ARBA" id="ARBA00022741"/>
    </source>
</evidence>
<dbReference type="SMART" id="SM00073">
    <property type="entry name" value="HPT"/>
    <property type="match status" value="1"/>
</dbReference>
<dbReference type="InterPro" id="IPR036890">
    <property type="entry name" value="HATPase_C_sf"/>
</dbReference>
<dbReference type="SUPFAM" id="SSF47384">
    <property type="entry name" value="Homodimeric domain of signal transducing histidine kinase"/>
    <property type="match status" value="1"/>
</dbReference>
<dbReference type="InterPro" id="IPR003661">
    <property type="entry name" value="HisK_dim/P_dom"/>
</dbReference>
<evidence type="ECO:0000313" key="22">
    <source>
        <dbReference type="Proteomes" id="UP000786693"/>
    </source>
</evidence>
<feature type="domain" description="Response regulatory" evidence="18">
    <location>
        <begin position="954"/>
        <end position="1070"/>
    </location>
</feature>
<dbReference type="CDD" id="cd06225">
    <property type="entry name" value="HAMP"/>
    <property type="match status" value="1"/>
</dbReference>
<dbReference type="InterPro" id="IPR004358">
    <property type="entry name" value="Sig_transdc_His_kin-like_C"/>
</dbReference>
<feature type="domain" description="HAMP" evidence="19">
    <location>
        <begin position="359"/>
        <end position="412"/>
    </location>
</feature>
<dbReference type="PROSITE" id="PS50894">
    <property type="entry name" value="HPT"/>
    <property type="match status" value="1"/>
</dbReference>
<keyword evidence="22" id="KW-1185">Reference proteome</keyword>
<dbReference type="SMART" id="SM00388">
    <property type="entry name" value="HisKA"/>
    <property type="match status" value="1"/>
</dbReference>
<name>A0ABQ4NRR3_9RHOB</name>
<accession>A0ABQ4NRR3</accession>
<comment type="subcellular location">
    <subcellularLocation>
        <location evidence="2">Cell membrane</location>
        <topology evidence="2">Multi-pass membrane protein</topology>
    </subcellularLocation>
</comment>
<evidence type="ECO:0000256" key="5">
    <source>
        <dbReference type="ARBA" id="ARBA00022553"/>
    </source>
</evidence>
<proteinExistence type="predicted"/>
<dbReference type="InterPro" id="IPR035965">
    <property type="entry name" value="PAS-like_dom_sf"/>
</dbReference>
<dbReference type="Gene3D" id="6.10.340.10">
    <property type="match status" value="1"/>
</dbReference>
<keyword evidence="12" id="KW-0902">Two-component regulatory system</keyword>
<dbReference type="PROSITE" id="PS50110">
    <property type="entry name" value="RESPONSE_REGULATORY"/>
    <property type="match status" value="2"/>
</dbReference>
<evidence type="ECO:0000256" key="9">
    <source>
        <dbReference type="ARBA" id="ARBA00022777"/>
    </source>
</evidence>
<evidence type="ECO:0000256" key="6">
    <source>
        <dbReference type="ARBA" id="ARBA00022679"/>
    </source>
</evidence>
<evidence type="ECO:0000259" key="17">
    <source>
        <dbReference type="PROSITE" id="PS50109"/>
    </source>
</evidence>
<evidence type="ECO:0000256" key="1">
    <source>
        <dbReference type="ARBA" id="ARBA00000085"/>
    </source>
</evidence>
<dbReference type="CDD" id="cd00082">
    <property type="entry name" value="HisKA"/>
    <property type="match status" value="1"/>
</dbReference>
<dbReference type="SUPFAM" id="SSF52172">
    <property type="entry name" value="CheY-like"/>
    <property type="match status" value="2"/>
</dbReference>
<gene>
    <name evidence="21" type="ORF">JANAI62_37250</name>
</gene>
<evidence type="ECO:0000256" key="13">
    <source>
        <dbReference type="ARBA" id="ARBA00023136"/>
    </source>
</evidence>
<dbReference type="PANTHER" id="PTHR45339:SF1">
    <property type="entry name" value="HYBRID SIGNAL TRANSDUCTION HISTIDINE KINASE J"/>
    <property type="match status" value="1"/>
</dbReference>
<evidence type="ECO:0000259" key="18">
    <source>
        <dbReference type="PROSITE" id="PS50110"/>
    </source>
</evidence>
<dbReference type="SMART" id="SM00448">
    <property type="entry name" value="REC"/>
    <property type="match status" value="2"/>
</dbReference>
<dbReference type="Pfam" id="PF00512">
    <property type="entry name" value="HisKA"/>
    <property type="match status" value="1"/>
</dbReference>
<keyword evidence="11 16" id="KW-1133">Transmembrane helix</keyword>
<dbReference type="Pfam" id="PF02518">
    <property type="entry name" value="HATPase_c"/>
    <property type="match status" value="1"/>
</dbReference>
<dbReference type="Pfam" id="PF12860">
    <property type="entry name" value="PAS_7"/>
    <property type="match status" value="1"/>
</dbReference>